<protein>
    <submittedName>
        <fullName evidence="1">Uncharacterized protein</fullName>
    </submittedName>
</protein>
<accession>A0A5N6KU82</accession>
<dbReference type="PROSITE" id="PS51257">
    <property type="entry name" value="PROKAR_LIPOPROTEIN"/>
    <property type="match status" value="1"/>
</dbReference>
<evidence type="ECO:0000313" key="2">
    <source>
        <dbReference type="Proteomes" id="UP000327013"/>
    </source>
</evidence>
<dbReference type="Proteomes" id="UP000327013">
    <property type="component" value="Unassembled WGS sequence"/>
</dbReference>
<sequence>MPYSRRAKAFFFLLRNLLLAGLLYACILGIANLIRTRTTRTTHEITNEQLFQETPAILDSNDTDPKLIESSRKGFKMLAEGTNGAPSACPLWPIVSITLLSARATIPLSPQSGNVRALKTLAWPSISTPTTKTTQQTPIQTQNTLDVLQNTLEERVPVPLFHSTPIGMVPRLGVWNSSSRLTCTRKISPAPAFTFGWMRTKARIWSKEH</sequence>
<reference evidence="1 2" key="1">
    <citation type="submission" date="2019-06" db="EMBL/GenBank/DDBJ databases">
        <title>A chromosomal-level reference genome of Carpinus fangiana (Coryloideae, Betulaceae).</title>
        <authorList>
            <person name="Yang X."/>
            <person name="Wang Z."/>
            <person name="Zhang L."/>
            <person name="Hao G."/>
            <person name="Liu J."/>
            <person name="Yang Y."/>
        </authorList>
    </citation>
    <scope>NUCLEOTIDE SEQUENCE [LARGE SCALE GENOMIC DNA]</scope>
    <source>
        <strain evidence="1">Cfa_2016G</strain>
        <tissue evidence="1">Leaf</tissue>
    </source>
</reference>
<gene>
    <name evidence="1" type="ORF">FH972_023111</name>
</gene>
<organism evidence="1 2">
    <name type="scientific">Carpinus fangiana</name>
    <dbReference type="NCBI Taxonomy" id="176857"/>
    <lineage>
        <taxon>Eukaryota</taxon>
        <taxon>Viridiplantae</taxon>
        <taxon>Streptophyta</taxon>
        <taxon>Embryophyta</taxon>
        <taxon>Tracheophyta</taxon>
        <taxon>Spermatophyta</taxon>
        <taxon>Magnoliopsida</taxon>
        <taxon>eudicotyledons</taxon>
        <taxon>Gunneridae</taxon>
        <taxon>Pentapetalae</taxon>
        <taxon>rosids</taxon>
        <taxon>fabids</taxon>
        <taxon>Fagales</taxon>
        <taxon>Betulaceae</taxon>
        <taxon>Carpinus</taxon>
    </lineage>
</organism>
<keyword evidence="2" id="KW-1185">Reference proteome</keyword>
<name>A0A5N6KU82_9ROSI</name>
<proteinExistence type="predicted"/>
<dbReference type="AlphaFoldDB" id="A0A5N6KU82"/>
<evidence type="ECO:0000313" key="1">
    <source>
        <dbReference type="EMBL" id="KAB8346059.1"/>
    </source>
</evidence>
<dbReference type="EMBL" id="VIBQ01000013">
    <property type="protein sequence ID" value="KAB8346059.1"/>
    <property type="molecule type" value="Genomic_DNA"/>
</dbReference>
<comment type="caution">
    <text evidence="1">The sequence shown here is derived from an EMBL/GenBank/DDBJ whole genome shotgun (WGS) entry which is preliminary data.</text>
</comment>